<evidence type="ECO:0000313" key="2">
    <source>
        <dbReference type="EMBL" id="MBV7276009.1"/>
    </source>
</evidence>
<feature type="transmembrane region" description="Helical" evidence="1">
    <location>
        <begin position="137"/>
        <end position="161"/>
    </location>
</feature>
<proteinExistence type="predicted"/>
<keyword evidence="3" id="KW-1185">Reference proteome</keyword>
<protein>
    <submittedName>
        <fullName evidence="2">Tryptophan transporter</fullName>
    </submittedName>
</protein>
<comment type="caution">
    <text evidence="2">The sequence shown here is derived from an EMBL/GenBank/DDBJ whole genome shotgun (WGS) entry which is preliminary data.</text>
</comment>
<dbReference type="InterPro" id="IPR031360">
    <property type="entry name" value="TrpP"/>
</dbReference>
<evidence type="ECO:0000256" key="1">
    <source>
        <dbReference type="SAM" id="Phobius"/>
    </source>
</evidence>
<keyword evidence="1" id="KW-0812">Transmembrane</keyword>
<organism evidence="2 3">
    <name type="scientific">Clostridium thailandense</name>
    <dbReference type="NCBI Taxonomy" id="2794346"/>
    <lineage>
        <taxon>Bacteria</taxon>
        <taxon>Bacillati</taxon>
        <taxon>Bacillota</taxon>
        <taxon>Clostridia</taxon>
        <taxon>Eubacteriales</taxon>
        <taxon>Clostridiaceae</taxon>
        <taxon>Clostridium</taxon>
    </lineage>
</organism>
<feature type="transmembrane region" description="Helical" evidence="1">
    <location>
        <begin position="108"/>
        <end position="131"/>
    </location>
</feature>
<dbReference type="EMBL" id="JAEEGC010000147">
    <property type="protein sequence ID" value="MBV7276009.1"/>
    <property type="molecule type" value="Genomic_DNA"/>
</dbReference>
<dbReference type="RefSeq" id="WP_218323059.1">
    <property type="nucleotide sequence ID" value="NZ_JAEEGC010000147.1"/>
</dbReference>
<sequence>MIMKLKKVIINSLFLAIGTVLAQVIPPVFFGMKPGTGLVMLFIIIMLNDDYKTCLTAGLVLGLLAAGTTSFPGGQIPNFIDKIITVNVLFFLLKPLRNRLNNQITIVLTSALGTAISGTSFLFLALMTVGLPTKFNILLFTVVLPACVINTVLSSILYNAINAAIKRADIKEI</sequence>
<dbReference type="Proteomes" id="UP000694308">
    <property type="component" value="Unassembled WGS sequence"/>
</dbReference>
<feature type="transmembrane region" description="Helical" evidence="1">
    <location>
        <begin position="79"/>
        <end position="96"/>
    </location>
</feature>
<keyword evidence="1" id="KW-0472">Membrane</keyword>
<keyword evidence="1" id="KW-1133">Transmembrane helix</keyword>
<dbReference type="AlphaFoldDB" id="A0A949TNA3"/>
<name>A0A949TNA3_9CLOT</name>
<dbReference type="Pfam" id="PF17099">
    <property type="entry name" value="TrpP"/>
    <property type="match status" value="1"/>
</dbReference>
<accession>A0A949TNA3</accession>
<evidence type="ECO:0000313" key="3">
    <source>
        <dbReference type="Proteomes" id="UP000694308"/>
    </source>
</evidence>
<reference evidence="2" key="1">
    <citation type="submission" date="2020-12" db="EMBL/GenBank/DDBJ databases">
        <title>Clostridium thailandense sp. nov., a novel acetogenic bacterium isolated from peat land soil in Thailand.</title>
        <authorList>
            <person name="Chaikitkaew S."/>
            <person name="Birkeland N.K."/>
        </authorList>
    </citation>
    <scope>NUCLEOTIDE SEQUENCE</scope>
    <source>
        <strain evidence="2">PL3</strain>
    </source>
</reference>
<gene>
    <name evidence="2" type="ORF">I6U48_24255</name>
</gene>